<name>A0AAD7RW15_9TELE</name>
<comment type="subcellular location">
    <subcellularLocation>
        <location evidence="8">Cell junction</location>
        <location evidence="8">Tight junction</location>
    </subcellularLocation>
    <subcellularLocation>
        <location evidence="8">Cell membrane</location>
        <topology evidence="8">Multi-pass membrane protein</topology>
    </subcellularLocation>
</comment>
<dbReference type="PANTHER" id="PTHR12002">
    <property type="entry name" value="CLAUDIN"/>
    <property type="match status" value="1"/>
</dbReference>
<dbReference type="InterPro" id="IPR006187">
    <property type="entry name" value="Claudin"/>
</dbReference>
<comment type="caution">
    <text evidence="9">The sequence shown here is derived from an EMBL/GenBank/DDBJ whole genome shotgun (WGS) entry which is preliminary data.</text>
</comment>
<sequence length="224" mass="24630">MRGKLEILALVVGFVGLIGVATITGLPMWKVTAFIGSNIIVMETLWEGLWMNCIRQANIQMQCKVYDSLLILPPDLQAARGLMCISVLLAATALLVSFCGTRRTTCFMDDVRGKNVTMAVGGGLFLLSCFTTLIPVCWTAHTVIRKFYNVQVIDAQKRELGEALYIGWATSGLLLVAGVILICRGTIDRGHAPDEYYTQAAANSEDDVELERKPSSLYSKQQYV</sequence>
<evidence type="ECO:0000256" key="1">
    <source>
        <dbReference type="ARBA" id="ARBA00008295"/>
    </source>
</evidence>
<evidence type="ECO:0000256" key="7">
    <source>
        <dbReference type="ARBA" id="ARBA00023136"/>
    </source>
</evidence>
<dbReference type="GO" id="GO:0005886">
    <property type="term" value="C:plasma membrane"/>
    <property type="evidence" value="ECO:0007669"/>
    <property type="project" value="UniProtKB-SubCell"/>
</dbReference>
<evidence type="ECO:0000256" key="4">
    <source>
        <dbReference type="ARBA" id="ARBA00022692"/>
    </source>
</evidence>
<dbReference type="EMBL" id="JAINUG010000157">
    <property type="protein sequence ID" value="KAJ8391471.1"/>
    <property type="molecule type" value="Genomic_DNA"/>
</dbReference>
<evidence type="ECO:0000256" key="6">
    <source>
        <dbReference type="ARBA" id="ARBA00022989"/>
    </source>
</evidence>
<evidence type="ECO:0000256" key="2">
    <source>
        <dbReference type="ARBA" id="ARBA00022427"/>
    </source>
</evidence>
<keyword evidence="10" id="KW-1185">Reference proteome</keyword>
<keyword evidence="2 8" id="KW-0796">Tight junction</keyword>
<evidence type="ECO:0000256" key="8">
    <source>
        <dbReference type="RuleBase" id="RU060637"/>
    </source>
</evidence>
<keyword evidence="3 8" id="KW-1003">Cell membrane</keyword>
<dbReference type="PRINTS" id="PR01077">
    <property type="entry name" value="CLAUDIN"/>
</dbReference>
<dbReference type="Proteomes" id="UP001221898">
    <property type="component" value="Unassembled WGS sequence"/>
</dbReference>
<dbReference type="GO" id="GO:0005198">
    <property type="term" value="F:structural molecule activity"/>
    <property type="evidence" value="ECO:0007669"/>
    <property type="project" value="InterPro"/>
</dbReference>
<dbReference type="AlphaFoldDB" id="A0AAD7RW15"/>
<proteinExistence type="inferred from homology"/>
<dbReference type="Gene3D" id="1.20.140.150">
    <property type="match status" value="1"/>
</dbReference>
<feature type="transmembrane region" description="Helical" evidence="8">
    <location>
        <begin position="119"/>
        <end position="144"/>
    </location>
</feature>
<keyword evidence="6 8" id="KW-1133">Transmembrane helix</keyword>
<dbReference type="Pfam" id="PF00822">
    <property type="entry name" value="PMP22_Claudin"/>
    <property type="match status" value="1"/>
</dbReference>
<keyword evidence="7 8" id="KW-0472">Membrane</keyword>
<dbReference type="PROSITE" id="PS01346">
    <property type="entry name" value="CLAUDIN"/>
    <property type="match status" value="1"/>
</dbReference>
<comment type="function">
    <text evidence="8">Claudins function as major constituents of the tight junction complexes that regulate the permeability of epithelia.</text>
</comment>
<dbReference type="InterPro" id="IPR017974">
    <property type="entry name" value="Claudin_CS"/>
</dbReference>
<dbReference type="GO" id="GO:0005923">
    <property type="term" value="C:bicellular tight junction"/>
    <property type="evidence" value="ECO:0007669"/>
    <property type="project" value="UniProtKB-SubCell"/>
</dbReference>
<feature type="transmembrane region" description="Helical" evidence="8">
    <location>
        <begin position="7"/>
        <end position="29"/>
    </location>
</feature>
<reference evidence="9" key="1">
    <citation type="journal article" date="2023" name="Science">
        <title>Genome structures resolve the early diversification of teleost fishes.</title>
        <authorList>
            <person name="Parey E."/>
            <person name="Louis A."/>
            <person name="Montfort J."/>
            <person name="Bouchez O."/>
            <person name="Roques C."/>
            <person name="Iampietro C."/>
            <person name="Lluch J."/>
            <person name="Castinel A."/>
            <person name="Donnadieu C."/>
            <person name="Desvignes T."/>
            <person name="Floi Bucao C."/>
            <person name="Jouanno E."/>
            <person name="Wen M."/>
            <person name="Mejri S."/>
            <person name="Dirks R."/>
            <person name="Jansen H."/>
            <person name="Henkel C."/>
            <person name="Chen W.J."/>
            <person name="Zahm M."/>
            <person name="Cabau C."/>
            <person name="Klopp C."/>
            <person name="Thompson A.W."/>
            <person name="Robinson-Rechavi M."/>
            <person name="Braasch I."/>
            <person name="Lecointre G."/>
            <person name="Bobe J."/>
            <person name="Postlethwait J.H."/>
            <person name="Berthelot C."/>
            <person name="Roest Crollius H."/>
            <person name="Guiguen Y."/>
        </authorList>
    </citation>
    <scope>NUCLEOTIDE SEQUENCE</scope>
    <source>
        <strain evidence="9">NC1722</strain>
    </source>
</reference>
<feature type="transmembrane region" description="Helical" evidence="8">
    <location>
        <begin position="78"/>
        <end position="98"/>
    </location>
</feature>
<keyword evidence="4 8" id="KW-0812">Transmembrane</keyword>
<evidence type="ECO:0000256" key="3">
    <source>
        <dbReference type="ARBA" id="ARBA00022475"/>
    </source>
</evidence>
<evidence type="ECO:0000256" key="5">
    <source>
        <dbReference type="ARBA" id="ARBA00022949"/>
    </source>
</evidence>
<evidence type="ECO:0000313" key="9">
    <source>
        <dbReference type="EMBL" id="KAJ8391471.1"/>
    </source>
</evidence>
<keyword evidence="5 8" id="KW-0965">Cell junction</keyword>
<comment type="similarity">
    <text evidence="1 8">Belongs to the claudin family.</text>
</comment>
<gene>
    <name evidence="9" type="ORF">AAFF_G00089450</name>
</gene>
<protein>
    <recommendedName>
        <fullName evidence="8">Claudin</fullName>
    </recommendedName>
</protein>
<dbReference type="InterPro" id="IPR004031">
    <property type="entry name" value="PMP22/EMP/MP20/Claudin"/>
</dbReference>
<evidence type="ECO:0000313" key="10">
    <source>
        <dbReference type="Proteomes" id="UP001221898"/>
    </source>
</evidence>
<organism evidence="9 10">
    <name type="scientific">Aldrovandia affinis</name>
    <dbReference type="NCBI Taxonomy" id="143900"/>
    <lineage>
        <taxon>Eukaryota</taxon>
        <taxon>Metazoa</taxon>
        <taxon>Chordata</taxon>
        <taxon>Craniata</taxon>
        <taxon>Vertebrata</taxon>
        <taxon>Euteleostomi</taxon>
        <taxon>Actinopterygii</taxon>
        <taxon>Neopterygii</taxon>
        <taxon>Teleostei</taxon>
        <taxon>Notacanthiformes</taxon>
        <taxon>Halosauridae</taxon>
        <taxon>Aldrovandia</taxon>
    </lineage>
</organism>
<feature type="transmembrane region" description="Helical" evidence="8">
    <location>
        <begin position="164"/>
        <end position="183"/>
    </location>
</feature>
<accession>A0AAD7RW15</accession>
<dbReference type="FunFam" id="1.20.140.150:FF:000001">
    <property type="entry name" value="Claudin"/>
    <property type="match status" value="1"/>
</dbReference>